<sequence>MVYSQKTINMAQLIADNCTQCGRCMKDCVFLQQYCANPKELFKKFLTSGLPTIVPYSCQLCGHCTVVCPLRLELGQAFLAMRQDLCRDQKKLPLKQLRSVTLHQRLSASRLFSSISGRHSR</sequence>
<dbReference type="InterPro" id="IPR017896">
    <property type="entry name" value="4Fe4S_Fe-S-bd"/>
</dbReference>
<comment type="caution">
    <text evidence="2">The sequence shown here is derived from an EMBL/GenBank/DDBJ whole genome shotgun (WGS) entry which is preliminary data.</text>
</comment>
<dbReference type="RefSeq" id="WP_035450581.1">
    <property type="nucleotide sequence ID" value="NZ_AZGA01000088.1"/>
</dbReference>
<dbReference type="AlphaFoldDB" id="A0A0R1XKE2"/>
<dbReference type="GO" id="GO:0051536">
    <property type="term" value="F:iron-sulfur cluster binding"/>
    <property type="evidence" value="ECO:0007669"/>
    <property type="project" value="InterPro"/>
</dbReference>
<dbReference type="Gene3D" id="1.10.1060.10">
    <property type="entry name" value="Alpha-helical ferredoxin"/>
    <property type="match status" value="1"/>
</dbReference>
<protein>
    <recommendedName>
        <fullName evidence="1">4Fe-4S ferredoxin-type domain-containing protein</fullName>
    </recommendedName>
</protein>
<feature type="domain" description="4Fe-4S ferredoxin-type" evidence="1">
    <location>
        <begin position="49"/>
        <end position="77"/>
    </location>
</feature>
<gene>
    <name evidence="2" type="ORF">FC83_GL001792</name>
</gene>
<dbReference type="Pfam" id="PF13534">
    <property type="entry name" value="Fer4_17"/>
    <property type="match status" value="1"/>
</dbReference>
<dbReference type="eggNOG" id="COG0247">
    <property type="taxonomic scope" value="Bacteria"/>
</dbReference>
<accession>A0A0R1XKE2</accession>
<keyword evidence="3" id="KW-1185">Reference proteome</keyword>
<organism evidence="2 3">
    <name type="scientific">Agrilactobacillus composti DSM 18527 = JCM 14202</name>
    <dbReference type="NCBI Taxonomy" id="1423734"/>
    <lineage>
        <taxon>Bacteria</taxon>
        <taxon>Bacillati</taxon>
        <taxon>Bacillota</taxon>
        <taxon>Bacilli</taxon>
        <taxon>Lactobacillales</taxon>
        <taxon>Lactobacillaceae</taxon>
        <taxon>Agrilactobacillus</taxon>
    </lineage>
</organism>
<dbReference type="STRING" id="1423734.FC83_GL001792"/>
<dbReference type="InterPro" id="IPR009051">
    <property type="entry name" value="Helical_ferredxn"/>
</dbReference>
<dbReference type="OrthoDB" id="9782337at2"/>
<evidence type="ECO:0000313" key="2">
    <source>
        <dbReference type="EMBL" id="KRM30656.1"/>
    </source>
</evidence>
<name>A0A0R1XKE2_9LACO</name>
<dbReference type="PROSITE" id="PS51379">
    <property type="entry name" value="4FE4S_FER_2"/>
    <property type="match status" value="1"/>
</dbReference>
<proteinExistence type="predicted"/>
<reference evidence="2 3" key="1">
    <citation type="journal article" date="2015" name="Genome Announc.">
        <title>Expanding the biotechnology potential of lactobacilli through comparative genomics of 213 strains and associated genera.</title>
        <authorList>
            <person name="Sun Z."/>
            <person name="Harris H.M."/>
            <person name="McCann A."/>
            <person name="Guo C."/>
            <person name="Argimon S."/>
            <person name="Zhang W."/>
            <person name="Yang X."/>
            <person name="Jeffery I.B."/>
            <person name="Cooney J.C."/>
            <person name="Kagawa T.F."/>
            <person name="Liu W."/>
            <person name="Song Y."/>
            <person name="Salvetti E."/>
            <person name="Wrobel A."/>
            <person name="Rasinkangas P."/>
            <person name="Parkhill J."/>
            <person name="Rea M.C."/>
            <person name="O'Sullivan O."/>
            <person name="Ritari J."/>
            <person name="Douillard F.P."/>
            <person name="Paul Ross R."/>
            <person name="Yang R."/>
            <person name="Briner A.E."/>
            <person name="Felis G.E."/>
            <person name="de Vos W.M."/>
            <person name="Barrangou R."/>
            <person name="Klaenhammer T.R."/>
            <person name="Caufield P.W."/>
            <person name="Cui Y."/>
            <person name="Zhang H."/>
            <person name="O'Toole P.W."/>
        </authorList>
    </citation>
    <scope>NUCLEOTIDE SEQUENCE [LARGE SCALE GENOMIC DNA]</scope>
    <source>
        <strain evidence="2 3">DSM 18527</strain>
    </source>
</reference>
<evidence type="ECO:0000313" key="3">
    <source>
        <dbReference type="Proteomes" id="UP000051236"/>
    </source>
</evidence>
<dbReference type="SUPFAM" id="SSF54862">
    <property type="entry name" value="4Fe-4S ferredoxins"/>
    <property type="match status" value="1"/>
</dbReference>
<dbReference type="PATRIC" id="fig|1423734.3.peg.1811"/>
<evidence type="ECO:0000259" key="1">
    <source>
        <dbReference type="PROSITE" id="PS51379"/>
    </source>
</evidence>
<dbReference type="EMBL" id="AZGA01000088">
    <property type="protein sequence ID" value="KRM30656.1"/>
    <property type="molecule type" value="Genomic_DNA"/>
</dbReference>
<dbReference type="Proteomes" id="UP000051236">
    <property type="component" value="Unassembled WGS sequence"/>
</dbReference>